<gene>
    <name evidence="2" type="ORF">V6N11_010083</name>
</gene>
<keyword evidence="3" id="KW-1185">Reference proteome</keyword>
<sequence length="103" mass="11561">MTLLHLSQSWTKHYHSNPVHIPHPPSHPQYEVIQWQLAPSGWVTLNVDDSFQPSFSMELCGILKGLRLTWANGFERIQCQTNCAEALNLVNSAEASHSPTALV</sequence>
<evidence type="ECO:0000259" key="1">
    <source>
        <dbReference type="Pfam" id="PF13456"/>
    </source>
</evidence>
<proteinExistence type="predicted"/>
<dbReference type="InterPro" id="IPR002156">
    <property type="entry name" value="RNaseH_domain"/>
</dbReference>
<protein>
    <recommendedName>
        <fullName evidence="1">RNase H type-1 domain-containing protein</fullName>
    </recommendedName>
</protein>
<organism evidence="2 3">
    <name type="scientific">Hibiscus sabdariffa</name>
    <name type="common">roselle</name>
    <dbReference type="NCBI Taxonomy" id="183260"/>
    <lineage>
        <taxon>Eukaryota</taxon>
        <taxon>Viridiplantae</taxon>
        <taxon>Streptophyta</taxon>
        <taxon>Embryophyta</taxon>
        <taxon>Tracheophyta</taxon>
        <taxon>Spermatophyta</taxon>
        <taxon>Magnoliopsida</taxon>
        <taxon>eudicotyledons</taxon>
        <taxon>Gunneridae</taxon>
        <taxon>Pentapetalae</taxon>
        <taxon>rosids</taxon>
        <taxon>malvids</taxon>
        <taxon>Malvales</taxon>
        <taxon>Malvaceae</taxon>
        <taxon>Malvoideae</taxon>
        <taxon>Hibiscus</taxon>
    </lineage>
</organism>
<dbReference type="EMBL" id="JBBPBN010000063">
    <property type="protein sequence ID" value="KAK8986527.1"/>
    <property type="molecule type" value="Genomic_DNA"/>
</dbReference>
<feature type="domain" description="RNase H type-1" evidence="1">
    <location>
        <begin position="52"/>
        <end position="100"/>
    </location>
</feature>
<dbReference type="Proteomes" id="UP001396334">
    <property type="component" value="Unassembled WGS sequence"/>
</dbReference>
<name>A0ABR2PDJ5_9ROSI</name>
<evidence type="ECO:0000313" key="3">
    <source>
        <dbReference type="Proteomes" id="UP001396334"/>
    </source>
</evidence>
<comment type="caution">
    <text evidence="2">The sequence shown here is derived from an EMBL/GenBank/DDBJ whole genome shotgun (WGS) entry which is preliminary data.</text>
</comment>
<dbReference type="Pfam" id="PF13456">
    <property type="entry name" value="RVT_3"/>
    <property type="match status" value="1"/>
</dbReference>
<accession>A0ABR2PDJ5</accession>
<evidence type="ECO:0000313" key="2">
    <source>
        <dbReference type="EMBL" id="KAK8986527.1"/>
    </source>
</evidence>
<reference evidence="2 3" key="1">
    <citation type="journal article" date="2024" name="G3 (Bethesda)">
        <title>Genome assembly of Hibiscus sabdariffa L. provides insights into metabolisms of medicinal natural products.</title>
        <authorList>
            <person name="Kim T."/>
        </authorList>
    </citation>
    <scope>NUCLEOTIDE SEQUENCE [LARGE SCALE GENOMIC DNA]</scope>
    <source>
        <strain evidence="2">TK-2024</strain>
        <tissue evidence="2">Old leaves</tissue>
    </source>
</reference>